<evidence type="ECO:0000256" key="1">
    <source>
        <dbReference type="SAM" id="Phobius"/>
    </source>
</evidence>
<keyword evidence="1" id="KW-0812">Transmembrane</keyword>
<dbReference type="OrthoDB" id="1250816at2"/>
<keyword evidence="1" id="KW-0472">Membrane</keyword>
<sequence length="223" mass="25493">MKKKGNISDYIKSELDKQELTPSHDAWDRLQARMDVAVPVQEKSNFKWWLSAAVVALFTVSTSVFLFINHSDEQEISNKFSTNTVQHLKDTINSENNLEAGHTEHLFANNEQKDTTKQQTVTPKNNEKQVVMNGNVQIAVNKESQQFELSIPNKKETVTDKKEALKKEDIQKKAMLASNTLDSIKKAKKKKNFVDPNMLLYSIENKENLKESNQSRVVSIDIK</sequence>
<dbReference type="EMBL" id="FRBH01000008">
    <property type="protein sequence ID" value="SHL34573.1"/>
    <property type="molecule type" value="Genomic_DNA"/>
</dbReference>
<reference evidence="4" key="3">
    <citation type="submission" date="2016-11" db="EMBL/GenBank/DDBJ databases">
        <authorList>
            <person name="Varghese N."/>
            <person name="Submissions S."/>
        </authorList>
    </citation>
    <scope>NUCLEOTIDE SEQUENCE [LARGE SCALE GENOMIC DNA]</scope>
    <source>
        <strain evidence="4">DSM 27989</strain>
    </source>
</reference>
<dbReference type="EMBL" id="BMFL01000004">
    <property type="protein sequence ID" value="GGE92396.1"/>
    <property type="molecule type" value="Genomic_DNA"/>
</dbReference>
<reference evidence="5" key="4">
    <citation type="journal article" date="2019" name="Int. J. Syst. Evol. Microbiol.">
        <title>The Global Catalogue of Microorganisms (GCM) 10K type strain sequencing project: providing services to taxonomists for standard genome sequencing and annotation.</title>
        <authorList>
            <consortium name="The Broad Institute Genomics Platform"/>
            <consortium name="The Broad Institute Genome Sequencing Center for Infectious Disease"/>
            <person name="Wu L."/>
            <person name="Ma J."/>
        </authorList>
    </citation>
    <scope>NUCLEOTIDE SEQUENCE [LARGE SCALE GENOMIC DNA]</scope>
    <source>
        <strain evidence="5">CGMCC 1.12707</strain>
    </source>
</reference>
<keyword evidence="5" id="KW-1185">Reference proteome</keyword>
<evidence type="ECO:0000313" key="2">
    <source>
        <dbReference type="EMBL" id="GGE92396.1"/>
    </source>
</evidence>
<dbReference type="Proteomes" id="UP000650994">
    <property type="component" value="Unassembled WGS sequence"/>
</dbReference>
<evidence type="ECO:0000313" key="4">
    <source>
        <dbReference type="Proteomes" id="UP000184120"/>
    </source>
</evidence>
<protein>
    <submittedName>
        <fullName evidence="3">Uncharacterized protein</fullName>
    </submittedName>
</protein>
<proteinExistence type="predicted"/>
<evidence type="ECO:0000313" key="3">
    <source>
        <dbReference type="EMBL" id="SHL34573.1"/>
    </source>
</evidence>
<accession>A0A1M6ZW70</accession>
<reference evidence="3" key="2">
    <citation type="submission" date="2016-11" db="EMBL/GenBank/DDBJ databases">
        <authorList>
            <person name="Jaros S."/>
            <person name="Januszkiewicz K."/>
            <person name="Wedrychowicz H."/>
        </authorList>
    </citation>
    <scope>NUCLEOTIDE SEQUENCE [LARGE SCALE GENOMIC DNA]</scope>
    <source>
        <strain evidence="3">DSM 27989</strain>
    </source>
</reference>
<dbReference type="STRING" id="1434701.SAMN05443634_10871"/>
<organism evidence="3 4">
    <name type="scientific">Chishuiella changwenlii</name>
    <dbReference type="NCBI Taxonomy" id="1434701"/>
    <lineage>
        <taxon>Bacteria</taxon>
        <taxon>Pseudomonadati</taxon>
        <taxon>Bacteroidota</taxon>
        <taxon>Flavobacteriia</taxon>
        <taxon>Flavobacteriales</taxon>
        <taxon>Weeksellaceae</taxon>
        <taxon>Chishuiella</taxon>
    </lineage>
</organism>
<feature type="transmembrane region" description="Helical" evidence="1">
    <location>
        <begin position="48"/>
        <end position="68"/>
    </location>
</feature>
<dbReference type="RefSeq" id="WP_072932643.1">
    <property type="nucleotide sequence ID" value="NZ_BMFL01000004.1"/>
</dbReference>
<reference evidence="2" key="5">
    <citation type="submission" date="2024-05" db="EMBL/GenBank/DDBJ databases">
        <authorList>
            <person name="Sun Q."/>
            <person name="Zhou Y."/>
        </authorList>
    </citation>
    <scope>NUCLEOTIDE SEQUENCE</scope>
    <source>
        <strain evidence="2">CGMCC 1.12707</strain>
    </source>
</reference>
<gene>
    <name evidence="2" type="ORF">GCM10010984_07550</name>
    <name evidence="3" type="ORF">SAMN05443634_10871</name>
</gene>
<evidence type="ECO:0000313" key="5">
    <source>
        <dbReference type="Proteomes" id="UP000650994"/>
    </source>
</evidence>
<dbReference type="AlphaFoldDB" id="A0A1M6ZW70"/>
<name>A0A1M6ZW70_9FLAO</name>
<reference evidence="2" key="1">
    <citation type="journal article" date="2014" name="Int. J. Syst. Evol. Microbiol.">
        <title>Complete genome of a new Firmicutes species belonging to the dominant human colonic microbiota ('Ruminococcus bicirculans') reveals two chromosomes and a selective capacity to utilize plant glucans.</title>
        <authorList>
            <consortium name="NISC Comparative Sequencing Program"/>
            <person name="Wegmann U."/>
            <person name="Louis P."/>
            <person name="Goesmann A."/>
            <person name="Henrissat B."/>
            <person name="Duncan S.H."/>
            <person name="Flint H.J."/>
        </authorList>
    </citation>
    <scope>NUCLEOTIDE SEQUENCE</scope>
    <source>
        <strain evidence="2">CGMCC 1.12707</strain>
    </source>
</reference>
<keyword evidence="1" id="KW-1133">Transmembrane helix</keyword>
<dbReference type="Proteomes" id="UP000184120">
    <property type="component" value="Unassembled WGS sequence"/>
</dbReference>